<evidence type="ECO:0000256" key="1">
    <source>
        <dbReference type="SAM" id="Phobius"/>
    </source>
</evidence>
<dbReference type="PATRIC" id="fig|1121307.3.peg.535"/>
<feature type="transmembrane region" description="Helical" evidence="1">
    <location>
        <begin position="131"/>
        <end position="150"/>
    </location>
</feature>
<name>A0A0J8D437_CLOCY</name>
<dbReference type="STRING" id="1121307.CLCY_1c01740"/>
<evidence type="ECO:0000313" key="2">
    <source>
        <dbReference type="EMBL" id="KMT20940.1"/>
    </source>
</evidence>
<comment type="caution">
    <text evidence="2">The sequence shown here is derived from an EMBL/GenBank/DDBJ whole genome shotgun (WGS) entry which is preliminary data.</text>
</comment>
<feature type="transmembrane region" description="Helical" evidence="1">
    <location>
        <begin position="7"/>
        <end position="27"/>
    </location>
</feature>
<evidence type="ECO:0008006" key="4">
    <source>
        <dbReference type="Google" id="ProtNLM"/>
    </source>
</evidence>
<keyword evidence="1" id="KW-1133">Transmembrane helix</keyword>
<accession>A0A0J8D437</accession>
<dbReference type="EMBL" id="LFVU01000028">
    <property type="protein sequence ID" value="KMT20940.1"/>
    <property type="molecule type" value="Genomic_DNA"/>
</dbReference>
<reference evidence="2 3" key="1">
    <citation type="submission" date="2015-06" db="EMBL/GenBank/DDBJ databases">
        <title>Draft genome sequence of the purine-degrading Clostridium cylindrosporum HC-1 (DSM 605).</title>
        <authorList>
            <person name="Poehlein A."/>
            <person name="Schiel-Bengelsdorf B."/>
            <person name="Bengelsdorf F."/>
            <person name="Daniel R."/>
            <person name="Duerre P."/>
        </authorList>
    </citation>
    <scope>NUCLEOTIDE SEQUENCE [LARGE SCALE GENOMIC DNA]</scope>
    <source>
        <strain evidence="2 3">DSM 605</strain>
    </source>
</reference>
<keyword evidence="1" id="KW-0472">Membrane</keyword>
<dbReference type="NCBIfam" id="TIGR01906">
    <property type="entry name" value="integ_TIGR01906"/>
    <property type="match status" value="1"/>
</dbReference>
<keyword evidence="1" id="KW-0812">Transmembrane</keyword>
<evidence type="ECO:0000313" key="3">
    <source>
        <dbReference type="Proteomes" id="UP000036756"/>
    </source>
</evidence>
<protein>
    <recommendedName>
        <fullName evidence="4">Integral membrane protein TIGR01906</fullName>
    </recommendedName>
</protein>
<sequence length="226" mass="26614">MKKLFPIIISISIFFTILIVSIFSSAYNKNFYITQFKLNNIYSNEMVKQRNISPEIIADEVIGYLKNDFSNLNRKGYFTNEEIIHMKDVKNLFLTSKYILILCILLILISTFMYIKKTKSIYSLLGKSIKYFIYTTIIIFLFLYFAFINFSESFIVFHKLLFSNDYWLLDESTSIIINIMPEDFFLAHAANVGKIFITLSVLFIVIILVILKFMKRNSKEDKYANI</sequence>
<organism evidence="2 3">
    <name type="scientific">Clostridium cylindrosporum DSM 605</name>
    <dbReference type="NCBI Taxonomy" id="1121307"/>
    <lineage>
        <taxon>Bacteria</taxon>
        <taxon>Bacillati</taxon>
        <taxon>Bacillota</taxon>
        <taxon>Clostridia</taxon>
        <taxon>Eubacteriales</taxon>
        <taxon>Clostridiaceae</taxon>
        <taxon>Clostridium</taxon>
    </lineage>
</organism>
<keyword evidence="3" id="KW-1185">Reference proteome</keyword>
<dbReference type="Pfam" id="PF07314">
    <property type="entry name" value="Lit"/>
    <property type="match status" value="1"/>
</dbReference>
<dbReference type="AlphaFoldDB" id="A0A0J8D437"/>
<proteinExistence type="predicted"/>
<gene>
    <name evidence="2" type="ORF">CLCY_1c01740</name>
</gene>
<feature type="transmembrane region" description="Helical" evidence="1">
    <location>
        <begin position="195"/>
        <end position="214"/>
    </location>
</feature>
<dbReference type="OrthoDB" id="9813051at2"/>
<dbReference type="RefSeq" id="WP_048571338.1">
    <property type="nucleotide sequence ID" value="NZ_LFVU01000028.1"/>
</dbReference>
<dbReference type="InterPro" id="IPR010178">
    <property type="entry name" value="Lit"/>
</dbReference>
<dbReference type="Proteomes" id="UP000036756">
    <property type="component" value="Unassembled WGS sequence"/>
</dbReference>
<feature type="transmembrane region" description="Helical" evidence="1">
    <location>
        <begin position="98"/>
        <end position="115"/>
    </location>
</feature>